<sequence length="50" mass="5598">MGLRPLPPRIWSVANCNSFFLLPTTQGVWPNGRPINAETDIDLDQASMKE</sequence>
<proteinExistence type="predicted"/>
<dbReference type="AlphaFoldDB" id="A0A1H2P412"/>
<evidence type="ECO:0000313" key="1">
    <source>
        <dbReference type="EMBL" id="SDV12418.1"/>
    </source>
</evidence>
<protein>
    <submittedName>
        <fullName evidence="1">Uncharacterized protein</fullName>
    </submittedName>
</protein>
<dbReference type="Proteomes" id="UP000198600">
    <property type="component" value="Chromosome I"/>
</dbReference>
<dbReference type="STRING" id="46679.SAMN05216202_5495"/>
<keyword evidence="2" id="KW-1185">Reference proteome</keyword>
<name>A0A1H2P412_9PSED</name>
<reference evidence="2" key="1">
    <citation type="submission" date="2016-10" db="EMBL/GenBank/DDBJ databases">
        <authorList>
            <person name="Varghese N."/>
            <person name="Submissions S."/>
        </authorList>
    </citation>
    <scope>NUCLEOTIDE SEQUENCE [LARGE SCALE GENOMIC DNA]</scope>
    <source>
        <strain evidence="2">LMG 2223</strain>
    </source>
</reference>
<accession>A0A1H2P412</accession>
<evidence type="ECO:0000313" key="2">
    <source>
        <dbReference type="Proteomes" id="UP000198600"/>
    </source>
</evidence>
<organism evidence="1 2">
    <name type="scientific">Pseudomonas mucidolens</name>
    <dbReference type="NCBI Taxonomy" id="46679"/>
    <lineage>
        <taxon>Bacteria</taxon>
        <taxon>Pseudomonadati</taxon>
        <taxon>Pseudomonadota</taxon>
        <taxon>Gammaproteobacteria</taxon>
        <taxon>Pseudomonadales</taxon>
        <taxon>Pseudomonadaceae</taxon>
        <taxon>Pseudomonas</taxon>
    </lineage>
</organism>
<gene>
    <name evidence="1" type="ORF">SAMN05216202_5495</name>
</gene>
<dbReference type="EMBL" id="LT629802">
    <property type="protein sequence ID" value="SDV12418.1"/>
    <property type="molecule type" value="Genomic_DNA"/>
</dbReference>